<dbReference type="Proteomes" id="UP000233375">
    <property type="component" value="Unassembled WGS sequence"/>
</dbReference>
<dbReference type="AlphaFoldDB" id="A0A2N0Z0T5"/>
<dbReference type="OrthoDB" id="2935562at2"/>
<dbReference type="EMBL" id="PISE01000029">
    <property type="protein sequence ID" value="PKG23108.1"/>
    <property type="molecule type" value="Genomic_DNA"/>
</dbReference>
<evidence type="ECO:0000313" key="1">
    <source>
        <dbReference type="EMBL" id="PKG23108.1"/>
    </source>
</evidence>
<evidence type="ECO:0000313" key="2">
    <source>
        <dbReference type="Proteomes" id="UP000233375"/>
    </source>
</evidence>
<protein>
    <submittedName>
        <fullName evidence="1">Uncharacterized protein</fullName>
    </submittedName>
</protein>
<dbReference type="RefSeq" id="WP_101177748.1">
    <property type="nucleotide sequence ID" value="NZ_PISE01000029.1"/>
</dbReference>
<gene>
    <name evidence="1" type="ORF">CWS01_13630</name>
</gene>
<sequence length="127" mass="14008">MAGNFNIKDQLDFKFNVNGKEVSGEEGAKHAQELLSKVSSEMGDLLKKLGKDVTSNVANKGVNAIKDKVIPANINIDSIKDMLNQEKLNEWKEKLPVIDASTDDGNFQINVNGKSLFTLNISNFIKK</sequence>
<name>A0A2N0Z0T5_9BACI</name>
<comment type="caution">
    <text evidence="1">The sequence shown here is derived from an EMBL/GenBank/DDBJ whole genome shotgun (WGS) entry which is preliminary data.</text>
</comment>
<keyword evidence="2" id="KW-1185">Reference proteome</keyword>
<organism evidence="1 2">
    <name type="scientific">Niallia nealsonii</name>
    <dbReference type="NCBI Taxonomy" id="115979"/>
    <lineage>
        <taxon>Bacteria</taxon>
        <taxon>Bacillati</taxon>
        <taxon>Bacillota</taxon>
        <taxon>Bacilli</taxon>
        <taxon>Bacillales</taxon>
        <taxon>Bacillaceae</taxon>
        <taxon>Niallia</taxon>
    </lineage>
</organism>
<accession>A0A2N0Z0T5</accession>
<reference evidence="1 2" key="1">
    <citation type="journal article" date="2003" name="Int. J. Syst. Evol. Microbiol.">
        <title>Bacillus nealsonii sp. nov., isolated from a spacecraft-assembly facility, whose spores are gamma-radiation resistant.</title>
        <authorList>
            <person name="Venkateswaran K."/>
            <person name="Kempf M."/>
            <person name="Chen F."/>
            <person name="Satomi M."/>
            <person name="Nicholson W."/>
            <person name="Kern R."/>
        </authorList>
    </citation>
    <scope>NUCLEOTIDE SEQUENCE [LARGE SCALE GENOMIC DNA]</scope>
    <source>
        <strain evidence="1 2">FO-92</strain>
    </source>
</reference>
<proteinExistence type="predicted"/>